<feature type="compositionally biased region" description="Basic and acidic residues" evidence="1">
    <location>
        <begin position="234"/>
        <end position="247"/>
    </location>
</feature>
<feature type="region of interest" description="Disordered" evidence="1">
    <location>
        <begin position="234"/>
        <end position="315"/>
    </location>
</feature>
<dbReference type="RefSeq" id="XP_040784048.1">
    <property type="nucleotide sequence ID" value="XM_040933975.1"/>
</dbReference>
<feature type="compositionally biased region" description="Acidic residues" evidence="1">
    <location>
        <begin position="280"/>
        <end position="296"/>
    </location>
</feature>
<dbReference type="EMBL" id="ML976618">
    <property type="protein sequence ID" value="KAF1841485.1"/>
    <property type="molecule type" value="Genomic_DNA"/>
</dbReference>
<feature type="compositionally biased region" description="Polar residues" evidence="1">
    <location>
        <begin position="457"/>
        <end position="467"/>
    </location>
</feature>
<feature type="compositionally biased region" description="Low complexity" evidence="1">
    <location>
        <begin position="31"/>
        <end position="44"/>
    </location>
</feature>
<reference evidence="3" key="1">
    <citation type="submission" date="2020-01" db="EMBL/GenBank/DDBJ databases">
        <authorList>
            <consortium name="DOE Joint Genome Institute"/>
            <person name="Haridas S."/>
            <person name="Albert R."/>
            <person name="Binder M."/>
            <person name="Bloem J."/>
            <person name="Labutti K."/>
            <person name="Salamov A."/>
            <person name="Andreopoulos B."/>
            <person name="Baker S.E."/>
            <person name="Barry K."/>
            <person name="Bills G."/>
            <person name="Bluhm B.H."/>
            <person name="Cannon C."/>
            <person name="Castanera R."/>
            <person name="Culley D.E."/>
            <person name="Daum C."/>
            <person name="Ezra D."/>
            <person name="Gonzalez J.B."/>
            <person name="Henrissat B."/>
            <person name="Kuo A."/>
            <person name="Liang C."/>
            <person name="Lipzen A."/>
            <person name="Lutzoni F."/>
            <person name="Magnuson J."/>
            <person name="Mondo S."/>
            <person name="Nolan M."/>
            <person name="Ohm R."/>
            <person name="Pangilinan J."/>
            <person name="Park H.-J."/>
            <person name="Ramirez L."/>
            <person name="Alfaro M."/>
            <person name="Sun H."/>
            <person name="Tritt A."/>
            <person name="Yoshinaga Y."/>
            <person name="Zwiers L.-H."/>
            <person name="Turgeon B.G."/>
            <person name="Goodwin S.B."/>
            <person name="Spatafora J.W."/>
            <person name="Crous P.W."/>
            <person name="Grigoriev I.V."/>
        </authorList>
    </citation>
    <scope>NUCLEOTIDE SEQUENCE</scope>
    <source>
        <strain evidence="3">CBS 394.84</strain>
    </source>
</reference>
<evidence type="ECO:0000313" key="3">
    <source>
        <dbReference type="EMBL" id="KAF1841485.1"/>
    </source>
</evidence>
<name>A0A9P4G9H2_9PLEO</name>
<proteinExistence type="predicted"/>
<dbReference type="GeneID" id="63851226"/>
<dbReference type="Proteomes" id="UP000800039">
    <property type="component" value="Unassembled WGS sequence"/>
</dbReference>
<organism evidence="3 4">
    <name type="scientific">Cucurbitaria berberidis CBS 394.84</name>
    <dbReference type="NCBI Taxonomy" id="1168544"/>
    <lineage>
        <taxon>Eukaryota</taxon>
        <taxon>Fungi</taxon>
        <taxon>Dikarya</taxon>
        <taxon>Ascomycota</taxon>
        <taxon>Pezizomycotina</taxon>
        <taxon>Dothideomycetes</taxon>
        <taxon>Pleosporomycetidae</taxon>
        <taxon>Pleosporales</taxon>
        <taxon>Pleosporineae</taxon>
        <taxon>Cucurbitariaceae</taxon>
        <taxon>Cucurbitaria</taxon>
    </lineage>
</organism>
<gene>
    <name evidence="3" type="ORF">K460DRAFT_369518</name>
</gene>
<keyword evidence="4" id="KW-1185">Reference proteome</keyword>
<sequence length="659" mass="72919">MSLFGGDGSAPPTESPQESEPDNSQPSIRQSFPAIAEPASPPSAQFAPNVQPPLESEVRNDLSTDSETELNEFDQDRPSRPNRFTGPPQTWKGYTAVDRQIAASLDQIRDSDLAAHLYNAHALKRRAQRPKEEIAQLENWQGRDNWSKTGSDLQYTDVSGILQTELVPSKDWTAWPLPPARLPHAHDRLRRGLADGDPKQWMIGGARTQDVGEELRGELLAVFLRLAKERWESRETEDVDQRSRDRTMISPSRSRSKSVMSTKSRRSTSRVDVEMKDGDNLENDNDEAQDDDDDEEHLGLVVGKKRGRKSQTETYARPSVLADDAKAQRLLQPTINSVLSNLDDIALAVRRTRLNHFGHGGSSDRSSMSEFTSGVESGGSRSSTRSRSKSATSRKESTQPSYRATSTRASRTAKEGKSTSKPPTELLDNDLASSSASDSDAAKSTSYKRKRRRSASITSDNSASTNRDWSGRAGLLDWSEVLGLAAVKGWDKGALARTAHRCAAVFGESMSFLPFDESLASKPIAEPVYYIPSTLPAPELLPISGPSSFKRPFFQVGTLRCPHTDCYGHEKDFALPYRVVEHCKRMHGYDPRTNDSDNEERTIGAVHMDGFLHPVTLKPGWLGHGRSKASTASKKQKMGEEESPDPLDVVESIDEPQTY</sequence>
<feature type="compositionally biased region" description="Low complexity" evidence="1">
    <location>
        <begin position="429"/>
        <end position="445"/>
    </location>
</feature>
<feature type="compositionally biased region" description="Low complexity" evidence="1">
    <location>
        <begin position="250"/>
        <end position="262"/>
    </location>
</feature>
<dbReference type="InterPro" id="IPR019622">
    <property type="entry name" value="Rrn9_dom"/>
</dbReference>
<feature type="compositionally biased region" description="Basic and acidic residues" evidence="1">
    <location>
        <begin position="269"/>
        <end position="279"/>
    </location>
</feature>
<feature type="region of interest" description="Disordered" evidence="1">
    <location>
        <begin position="357"/>
        <end position="467"/>
    </location>
</feature>
<protein>
    <recommendedName>
        <fullName evidence="2">Rrn9 domain-containing protein</fullName>
    </recommendedName>
</protein>
<feature type="compositionally biased region" description="Acidic residues" evidence="1">
    <location>
        <begin position="64"/>
        <end position="73"/>
    </location>
</feature>
<feature type="compositionally biased region" description="Low complexity" evidence="1">
    <location>
        <begin position="372"/>
        <end position="391"/>
    </location>
</feature>
<feature type="region of interest" description="Disordered" evidence="1">
    <location>
        <begin position="1"/>
        <end position="92"/>
    </location>
</feature>
<dbReference type="Pfam" id="PF10680">
    <property type="entry name" value="RRN9"/>
    <property type="match status" value="1"/>
</dbReference>
<feature type="domain" description="Rrn9" evidence="2">
    <location>
        <begin position="105"/>
        <end position="189"/>
    </location>
</feature>
<evidence type="ECO:0000259" key="2">
    <source>
        <dbReference type="Pfam" id="PF10680"/>
    </source>
</evidence>
<feature type="region of interest" description="Disordered" evidence="1">
    <location>
        <begin position="622"/>
        <end position="659"/>
    </location>
</feature>
<evidence type="ECO:0000313" key="4">
    <source>
        <dbReference type="Proteomes" id="UP000800039"/>
    </source>
</evidence>
<dbReference type="OrthoDB" id="5412288at2759"/>
<evidence type="ECO:0000256" key="1">
    <source>
        <dbReference type="SAM" id="MobiDB-lite"/>
    </source>
</evidence>
<comment type="caution">
    <text evidence="3">The sequence shown here is derived from an EMBL/GenBank/DDBJ whole genome shotgun (WGS) entry which is preliminary data.</text>
</comment>
<feature type="compositionally biased region" description="Polar residues" evidence="1">
    <location>
        <begin position="15"/>
        <end position="30"/>
    </location>
</feature>
<dbReference type="AlphaFoldDB" id="A0A9P4G9H2"/>
<feature type="compositionally biased region" description="Polar residues" evidence="1">
    <location>
        <begin position="399"/>
        <end position="410"/>
    </location>
</feature>
<accession>A0A9P4G9H2</accession>